<dbReference type="RefSeq" id="WP_070384709.1">
    <property type="nucleotide sequence ID" value="NZ_JAGYWG010000006.1"/>
</dbReference>
<dbReference type="PATRIC" id="fig|1833.90.peg.421"/>
<protein>
    <submittedName>
        <fullName evidence="1">Uncharacterized protein</fullName>
    </submittedName>
</protein>
<evidence type="ECO:0000313" key="1">
    <source>
        <dbReference type="EMBL" id="ALG03742.1"/>
    </source>
</evidence>
<proteinExistence type="predicted"/>
<accession>A0A0N9HLR3</accession>
<sequence length="238" mass="24565">MTDPSVRVPSPPFSEDLLADLHAGVLDPETSAALWPLVHADADAHAFVTTLDSVTASLATLNSREASHERIPNSLAERINSALDLQSGQDEPSAETTVVPFRRRPQAWLLGAAAAVLVAFVIVVIGTRDSEPAESVVAQPSTPATSAVDDPDSASLLSLIGSKNLGPLDDPSKLAGCLSANGIDEGRPVLGSGEVRIDGVPAIVLLFAGSQPRQITALTVGINCSDGNPNTLSIKNIG</sequence>
<reference evidence="1" key="1">
    <citation type="journal article" date="2015" name="Appl. Environ. Microbiol.">
        <title>Biodegradation of the organic disulfide 4,4'-dithiodibutyric acid by Rhodococcus spp.</title>
        <authorList>
            <person name="Khairy H."/>
            <person name="Wubbeler J.H."/>
            <person name="Steinbuchel A."/>
        </authorList>
    </citation>
    <scope>NUCLEOTIDE SEQUENCE</scope>
    <source>
        <strain evidence="1">MI2</strain>
    </source>
</reference>
<dbReference type="EMBL" id="KT600797">
    <property type="protein sequence ID" value="ALG03742.1"/>
    <property type="molecule type" value="Genomic_DNA"/>
</dbReference>
<name>A0A0N9HLR3_RHOER</name>
<organism evidence="1">
    <name type="scientific">Rhodococcus erythropolis</name>
    <name type="common">Arthrobacter picolinophilus</name>
    <dbReference type="NCBI Taxonomy" id="1833"/>
    <lineage>
        <taxon>Bacteria</taxon>
        <taxon>Bacillati</taxon>
        <taxon>Actinomycetota</taxon>
        <taxon>Actinomycetes</taxon>
        <taxon>Mycobacteriales</taxon>
        <taxon>Nocardiaceae</taxon>
        <taxon>Rhodococcus</taxon>
        <taxon>Rhodococcus erythropolis group</taxon>
    </lineage>
</organism>
<dbReference type="SMR" id="A0A0N9HLR3"/>
<dbReference type="AlphaFoldDB" id="A0A0N9HLR3"/>